<dbReference type="AlphaFoldDB" id="A0A0W8FL80"/>
<protein>
    <submittedName>
        <fullName evidence="2">Diadenosine tetraphosphate (Ap4a) hydrolase related hit family</fullName>
    </submittedName>
</protein>
<dbReference type="GO" id="GO:0047627">
    <property type="term" value="F:adenylylsulfatase activity"/>
    <property type="evidence" value="ECO:0007669"/>
    <property type="project" value="TreeGrafter"/>
</dbReference>
<dbReference type="PANTHER" id="PTHR47670:SF1">
    <property type="entry name" value="ADENYLYLSULFATASE HINT3"/>
    <property type="match status" value="1"/>
</dbReference>
<dbReference type="GO" id="GO:0009150">
    <property type="term" value="P:purine ribonucleotide metabolic process"/>
    <property type="evidence" value="ECO:0007669"/>
    <property type="project" value="TreeGrafter"/>
</dbReference>
<dbReference type="PROSITE" id="PS51084">
    <property type="entry name" value="HIT_2"/>
    <property type="match status" value="1"/>
</dbReference>
<feature type="domain" description="HIT" evidence="1">
    <location>
        <begin position="8"/>
        <end position="110"/>
    </location>
</feature>
<dbReference type="InterPro" id="IPR011146">
    <property type="entry name" value="HIT-like"/>
</dbReference>
<dbReference type="Pfam" id="PF01230">
    <property type="entry name" value="HIT"/>
    <property type="match status" value="1"/>
</dbReference>
<name>A0A0W8FL80_9ZZZZ</name>
<dbReference type="Gene3D" id="3.30.428.10">
    <property type="entry name" value="HIT-like"/>
    <property type="match status" value="1"/>
</dbReference>
<dbReference type="EMBL" id="LNQE01001032">
    <property type="protein sequence ID" value="KUG21685.1"/>
    <property type="molecule type" value="Genomic_DNA"/>
</dbReference>
<dbReference type="InterPro" id="IPR036265">
    <property type="entry name" value="HIT-like_sf"/>
</dbReference>
<reference evidence="2" key="1">
    <citation type="journal article" date="2015" name="Proc. Natl. Acad. Sci. U.S.A.">
        <title>Networks of energetic and metabolic interactions define dynamics in microbial communities.</title>
        <authorList>
            <person name="Embree M."/>
            <person name="Liu J.K."/>
            <person name="Al-Bassam M.M."/>
            <person name="Zengler K."/>
        </authorList>
    </citation>
    <scope>NUCLEOTIDE SEQUENCE</scope>
</reference>
<gene>
    <name evidence="2" type="ORF">ASZ90_008555</name>
</gene>
<dbReference type="PRINTS" id="PR00332">
    <property type="entry name" value="HISTRIAD"/>
</dbReference>
<dbReference type="PANTHER" id="PTHR47670">
    <property type="entry name" value="ADENYLYLSULFATASE HINT3"/>
    <property type="match status" value="1"/>
</dbReference>
<evidence type="ECO:0000259" key="1">
    <source>
        <dbReference type="PROSITE" id="PS51084"/>
    </source>
</evidence>
<dbReference type="InterPro" id="IPR001310">
    <property type="entry name" value="Histidine_triad_HIT"/>
</dbReference>
<evidence type="ECO:0000313" key="2">
    <source>
        <dbReference type="EMBL" id="KUG21685.1"/>
    </source>
</evidence>
<dbReference type="GO" id="GO:0006790">
    <property type="term" value="P:sulfur compound metabolic process"/>
    <property type="evidence" value="ECO:0007669"/>
    <property type="project" value="TreeGrafter"/>
</dbReference>
<accession>A0A0W8FL80</accession>
<sequence>MLEQTKCVFCDIVAGKAKAYKIYENELSMCILDIHPYTKGHCLVISKRHVPWWHELTDEENASLFKVAKIVSNKMMQTFNPDFIFLYARGRRIPHTHLFLIPTYSGDVLDKFFNALENFQESPQMLAKLKEPLKMEEAARLLKI</sequence>
<proteinExistence type="predicted"/>
<organism evidence="2">
    <name type="scientific">hydrocarbon metagenome</name>
    <dbReference type="NCBI Taxonomy" id="938273"/>
    <lineage>
        <taxon>unclassified sequences</taxon>
        <taxon>metagenomes</taxon>
        <taxon>ecological metagenomes</taxon>
    </lineage>
</organism>
<keyword evidence="2" id="KW-0378">Hydrolase</keyword>
<comment type="caution">
    <text evidence="2">The sequence shown here is derived from an EMBL/GenBank/DDBJ whole genome shotgun (WGS) entry which is preliminary data.</text>
</comment>
<dbReference type="SUPFAM" id="SSF54197">
    <property type="entry name" value="HIT-like"/>
    <property type="match status" value="1"/>
</dbReference>